<protein>
    <submittedName>
        <fullName evidence="1">Killing trait domain-containing protein</fullName>
    </submittedName>
</protein>
<organism evidence="1 2">
    <name type="scientific">Pseudovibrio ascidiaceicola</name>
    <dbReference type="NCBI Taxonomy" id="285279"/>
    <lineage>
        <taxon>Bacteria</taxon>
        <taxon>Pseudomonadati</taxon>
        <taxon>Pseudomonadota</taxon>
        <taxon>Alphaproteobacteria</taxon>
        <taxon>Hyphomicrobiales</taxon>
        <taxon>Stappiaceae</taxon>
        <taxon>Pseudovibrio</taxon>
    </lineage>
</organism>
<gene>
    <name evidence="1" type="ORF">SAMN04488518_12711</name>
</gene>
<proteinExistence type="predicted"/>
<name>A0A1I4G328_9HYPH</name>
<evidence type="ECO:0000313" key="1">
    <source>
        <dbReference type="EMBL" id="SFL24505.1"/>
    </source>
</evidence>
<sequence>MPDTVNPMITDAVTQTNVKVVGEAPAMAMGSLFQTMAHSTGILFENNVAASQQQNILAQAATNQGVMQIYSMDTMAAAGATEKVAQSGTPDQLQTLLTIMEAFRPGR</sequence>
<accession>A0A1I4G328</accession>
<comment type="caution">
    <text evidence="1">The sequence shown here is derived from an EMBL/GenBank/DDBJ whole genome shotgun (WGS) entry which is preliminary data.</text>
</comment>
<dbReference type="Proteomes" id="UP000199598">
    <property type="component" value="Unassembled WGS sequence"/>
</dbReference>
<dbReference type="RefSeq" id="WP_093524349.1">
    <property type="nucleotide sequence ID" value="NZ_FOSK01000027.1"/>
</dbReference>
<evidence type="ECO:0000313" key="2">
    <source>
        <dbReference type="Proteomes" id="UP000199598"/>
    </source>
</evidence>
<dbReference type="EMBL" id="FOSK01000027">
    <property type="protein sequence ID" value="SFL24505.1"/>
    <property type="molecule type" value="Genomic_DNA"/>
</dbReference>
<reference evidence="1 2" key="1">
    <citation type="submission" date="2016-10" db="EMBL/GenBank/DDBJ databases">
        <authorList>
            <person name="Varghese N."/>
            <person name="Submissions S."/>
        </authorList>
    </citation>
    <scope>NUCLEOTIDE SEQUENCE [LARGE SCALE GENOMIC DNA]</scope>
    <source>
        <strain evidence="1 2">DSM 16392</strain>
    </source>
</reference>
<dbReference type="InterPro" id="IPR021070">
    <property type="entry name" value="Killing_trait_RebB"/>
</dbReference>
<keyword evidence="2" id="KW-1185">Reference proteome</keyword>
<dbReference type="Pfam" id="PF11747">
    <property type="entry name" value="RebB"/>
    <property type="match status" value="1"/>
</dbReference>